<reference evidence="9" key="2">
    <citation type="submission" date="2022-01" db="EMBL/GenBank/DDBJ databases">
        <authorList>
            <person name="Yamashiro T."/>
            <person name="Shiraishi A."/>
            <person name="Satake H."/>
            <person name="Nakayama K."/>
        </authorList>
    </citation>
    <scope>NUCLEOTIDE SEQUENCE</scope>
</reference>
<dbReference type="GO" id="GO:0003964">
    <property type="term" value="F:RNA-directed DNA polymerase activity"/>
    <property type="evidence" value="ECO:0007669"/>
    <property type="project" value="UniProtKB-KW"/>
</dbReference>
<dbReference type="Pfam" id="PF17917">
    <property type="entry name" value="RT_RNaseH"/>
    <property type="match status" value="1"/>
</dbReference>
<feature type="domain" description="Reverse transcriptase RNase H-like" evidence="8">
    <location>
        <begin position="108"/>
        <end position="172"/>
    </location>
</feature>
<name>A0ABQ5HIJ9_9ASTR</name>
<keyword evidence="1" id="KW-0808">Transferase</keyword>
<dbReference type="PANTHER" id="PTHR34072">
    <property type="entry name" value="ENZYMATIC POLYPROTEIN-RELATED"/>
    <property type="match status" value="1"/>
</dbReference>
<keyword evidence="2" id="KW-0548">Nucleotidyltransferase</keyword>
<dbReference type="InterPro" id="IPR005162">
    <property type="entry name" value="Retrotrans_gag_dom"/>
</dbReference>
<protein>
    <submittedName>
        <fullName evidence="9">Reverse transcriptase domain-containing protein</fullName>
    </submittedName>
</protein>
<evidence type="ECO:0000256" key="6">
    <source>
        <dbReference type="ARBA" id="ARBA00022918"/>
    </source>
</evidence>
<evidence type="ECO:0000313" key="9">
    <source>
        <dbReference type="EMBL" id="GJT87733.1"/>
    </source>
</evidence>
<evidence type="ECO:0000256" key="5">
    <source>
        <dbReference type="ARBA" id="ARBA00022801"/>
    </source>
</evidence>
<comment type="caution">
    <text evidence="9">The sequence shown here is derived from an EMBL/GenBank/DDBJ whole genome shotgun (WGS) entry which is preliminary data.</text>
</comment>
<dbReference type="EMBL" id="BQNB010019663">
    <property type="protein sequence ID" value="GJT87733.1"/>
    <property type="molecule type" value="Genomic_DNA"/>
</dbReference>
<reference evidence="9" key="1">
    <citation type="journal article" date="2022" name="Int. J. Mol. Sci.">
        <title>Draft Genome of Tanacetum Coccineum: Genomic Comparison of Closely Related Tanacetum-Family Plants.</title>
        <authorList>
            <person name="Yamashiro T."/>
            <person name="Shiraishi A."/>
            <person name="Nakayama K."/>
            <person name="Satake H."/>
        </authorList>
    </citation>
    <scope>NUCLEOTIDE SEQUENCE</scope>
</reference>
<proteinExistence type="predicted"/>
<sequence length="367" mass="42542">MVKEVIVLGHKVSSEGLEVNKAKINVISKLPPSTNVKGIRSFLGHAGFYRHFIKDFSKITRPLTKLLEKDTPFKFNDECHKAFNSLKEKLTCTLVIMTQKESPFELMCDSQQKYTVTEKELMAVVFAFDKFRPYLMLSKTIVYTDHSALRYLFKKQDAKLRLIRWIILLQEFDIEIKDKKGTKNVVADHLSRIDNDETSDNSDFLEILEKYYLMDDEPMWAADGVVALTPGSAITIPETANEFTIKAKTWLNELNERTIETWDELHIAFISIFFSLALFDRLLGEIRAFSQHENETLTEAWLCMKEMLRNLPIDEDISNSDTDKVMARMDAMTLKILVIVYDTPKLNDQQIDSEYSYSYFDSDDEDV</sequence>
<dbReference type="PANTHER" id="PTHR34072:SF44">
    <property type="entry name" value="RNA-DIRECTED DNA POLYMERASE"/>
    <property type="match status" value="1"/>
</dbReference>
<dbReference type="Gene3D" id="3.30.70.270">
    <property type="match status" value="1"/>
</dbReference>
<evidence type="ECO:0000256" key="1">
    <source>
        <dbReference type="ARBA" id="ARBA00022679"/>
    </source>
</evidence>
<dbReference type="CDD" id="cd09274">
    <property type="entry name" value="RNase_HI_RT_Ty3"/>
    <property type="match status" value="1"/>
</dbReference>
<evidence type="ECO:0000259" key="8">
    <source>
        <dbReference type="Pfam" id="PF17917"/>
    </source>
</evidence>
<evidence type="ECO:0000259" key="7">
    <source>
        <dbReference type="Pfam" id="PF03732"/>
    </source>
</evidence>
<keyword evidence="5" id="KW-0378">Hydrolase</keyword>
<dbReference type="Proteomes" id="UP001151760">
    <property type="component" value="Unassembled WGS sequence"/>
</dbReference>
<dbReference type="InterPro" id="IPR043502">
    <property type="entry name" value="DNA/RNA_pol_sf"/>
</dbReference>
<evidence type="ECO:0000256" key="3">
    <source>
        <dbReference type="ARBA" id="ARBA00022722"/>
    </source>
</evidence>
<evidence type="ECO:0000256" key="4">
    <source>
        <dbReference type="ARBA" id="ARBA00022759"/>
    </source>
</evidence>
<dbReference type="InterPro" id="IPR041373">
    <property type="entry name" value="RT_RNaseH"/>
</dbReference>
<keyword evidence="4" id="KW-0255">Endonuclease</keyword>
<evidence type="ECO:0000256" key="2">
    <source>
        <dbReference type="ARBA" id="ARBA00022695"/>
    </source>
</evidence>
<evidence type="ECO:0000313" key="10">
    <source>
        <dbReference type="Proteomes" id="UP001151760"/>
    </source>
</evidence>
<accession>A0ABQ5HIJ9</accession>
<dbReference type="Pfam" id="PF03732">
    <property type="entry name" value="Retrotrans_gag"/>
    <property type="match status" value="1"/>
</dbReference>
<keyword evidence="10" id="KW-1185">Reference proteome</keyword>
<gene>
    <name evidence="9" type="ORF">Tco_1069450</name>
</gene>
<organism evidence="9 10">
    <name type="scientific">Tanacetum coccineum</name>
    <dbReference type="NCBI Taxonomy" id="301880"/>
    <lineage>
        <taxon>Eukaryota</taxon>
        <taxon>Viridiplantae</taxon>
        <taxon>Streptophyta</taxon>
        <taxon>Embryophyta</taxon>
        <taxon>Tracheophyta</taxon>
        <taxon>Spermatophyta</taxon>
        <taxon>Magnoliopsida</taxon>
        <taxon>eudicotyledons</taxon>
        <taxon>Gunneridae</taxon>
        <taxon>Pentapetalae</taxon>
        <taxon>asterids</taxon>
        <taxon>campanulids</taxon>
        <taxon>Asterales</taxon>
        <taxon>Asteraceae</taxon>
        <taxon>Asteroideae</taxon>
        <taxon>Anthemideae</taxon>
        <taxon>Anthemidinae</taxon>
        <taxon>Tanacetum</taxon>
    </lineage>
</organism>
<feature type="domain" description="Retrotransposon gag" evidence="7">
    <location>
        <begin position="246"/>
        <end position="316"/>
    </location>
</feature>
<keyword evidence="6 9" id="KW-0695">RNA-directed DNA polymerase</keyword>
<keyword evidence="3" id="KW-0540">Nuclease</keyword>
<dbReference type="SUPFAM" id="SSF56672">
    <property type="entry name" value="DNA/RNA polymerases"/>
    <property type="match status" value="1"/>
</dbReference>
<dbReference type="InterPro" id="IPR043128">
    <property type="entry name" value="Rev_trsase/Diguanyl_cyclase"/>
</dbReference>